<feature type="non-terminal residue" evidence="6">
    <location>
        <position position="312"/>
    </location>
</feature>
<evidence type="ECO:0000256" key="4">
    <source>
        <dbReference type="ARBA" id="ARBA00047353"/>
    </source>
</evidence>
<evidence type="ECO:0000256" key="3">
    <source>
        <dbReference type="ARBA" id="ARBA00022842"/>
    </source>
</evidence>
<dbReference type="PROSITE" id="PS01066">
    <property type="entry name" value="UPP_SYNTHASE"/>
    <property type="match status" value="1"/>
</dbReference>
<dbReference type="EC" id="2.5.1.-" evidence="5"/>
<comment type="similarity">
    <text evidence="1 5">Belongs to the UPP synthase family.</text>
</comment>
<dbReference type="HAMAP" id="MF_01139">
    <property type="entry name" value="ISPT"/>
    <property type="match status" value="1"/>
</dbReference>
<evidence type="ECO:0000313" key="6">
    <source>
        <dbReference type="EMBL" id="KAJ6630887.1"/>
    </source>
</evidence>
<reference evidence="6" key="1">
    <citation type="submission" date="2022-07" db="EMBL/GenBank/DDBJ databases">
        <authorList>
            <person name="Trinca V."/>
            <person name="Uliana J.V.C."/>
            <person name="Torres T.T."/>
            <person name="Ward R.J."/>
            <person name="Monesi N."/>
        </authorList>
    </citation>
    <scope>NUCLEOTIDE SEQUENCE</scope>
    <source>
        <strain evidence="6">HSMRA1968</strain>
        <tissue evidence="6">Whole embryos</tissue>
    </source>
</reference>
<dbReference type="CDD" id="cd00475">
    <property type="entry name" value="Cis_IPPS"/>
    <property type="match status" value="1"/>
</dbReference>
<dbReference type="PANTHER" id="PTHR10291">
    <property type="entry name" value="DEHYDRODOLICHYL DIPHOSPHATE SYNTHASE FAMILY MEMBER"/>
    <property type="match status" value="1"/>
</dbReference>
<dbReference type="Pfam" id="PF01255">
    <property type="entry name" value="Prenyltransf"/>
    <property type="match status" value="1"/>
</dbReference>
<dbReference type="NCBIfam" id="TIGR00055">
    <property type="entry name" value="uppS"/>
    <property type="match status" value="1"/>
</dbReference>
<comment type="catalytic activity">
    <reaction evidence="4">
        <text>n isopentenyl diphosphate + (2E,6E)-farnesyl diphosphate = a di-trans,poly-cis-polyprenyl diphosphate + n diphosphate</text>
        <dbReference type="Rhea" id="RHEA:53008"/>
        <dbReference type="Rhea" id="RHEA-COMP:19494"/>
        <dbReference type="ChEBI" id="CHEBI:33019"/>
        <dbReference type="ChEBI" id="CHEBI:128769"/>
        <dbReference type="ChEBI" id="CHEBI:136960"/>
        <dbReference type="ChEBI" id="CHEBI:175763"/>
        <dbReference type="EC" id="2.5.1.87"/>
    </reaction>
</comment>
<organism evidence="6 7">
    <name type="scientific">Pseudolycoriella hygida</name>
    <dbReference type="NCBI Taxonomy" id="35572"/>
    <lineage>
        <taxon>Eukaryota</taxon>
        <taxon>Metazoa</taxon>
        <taxon>Ecdysozoa</taxon>
        <taxon>Arthropoda</taxon>
        <taxon>Hexapoda</taxon>
        <taxon>Insecta</taxon>
        <taxon>Pterygota</taxon>
        <taxon>Neoptera</taxon>
        <taxon>Endopterygota</taxon>
        <taxon>Diptera</taxon>
        <taxon>Nematocera</taxon>
        <taxon>Sciaroidea</taxon>
        <taxon>Sciaridae</taxon>
        <taxon>Pseudolycoriella</taxon>
    </lineage>
</organism>
<keyword evidence="2 5" id="KW-0808">Transferase</keyword>
<dbReference type="FunFam" id="3.40.1180.10:FF:000005">
    <property type="entry name" value="Alkyl transferase"/>
    <property type="match status" value="1"/>
</dbReference>
<evidence type="ECO:0000313" key="7">
    <source>
        <dbReference type="Proteomes" id="UP001151699"/>
    </source>
</evidence>
<dbReference type="GO" id="GO:0045547">
    <property type="term" value="F:ditrans,polycis-polyprenyl diphosphate synthase [(2E,6E)-farnesyl diphosphate specific] activity"/>
    <property type="evidence" value="ECO:0007669"/>
    <property type="project" value="UniProtKB-EC"/>
</dbReference>
<dbReference type="EMBL" id="WJQU01002763">
    <property type="protein sequence ID" value="KAJ6630887.1"/>
    <property type="molecule type" value="Genomic_DNA"/>
</dbReference>
<name>A0A9Q0MKX9_9DIPT</name>
<dbReference type="GO" id="GO:0005783">
    <property type="term" value="C:endoplasmic reticulum"/>
    <property type="evidence" value="ECO:0007669"/>
    <property type="project" value="TreeGrafter"/>
</dbReference>
<evidence type="ECO:0000256" key="5">
    <source>
        <dbReference type="RuleBase" id="RU363018"/>
    </source>
</evidence>
<sequence>MSWICESNLTWFQRFAVQLLRCGPIPKHIAFIMDGNRRYASKNNLKTKTDGHLKGFTKLVEILQWCLEIGVKEVTAFAFSIDNFKRSKDEVDTLMQLAKEKFLKLIEDREMLEERGICVRIVGNLSLLPVDLQRIIAEIMLMTKANDRAVWNIAFAYSSRDEMTESVKTIVNGVHRLELDAHDINEDLFKQCMYMNNSPDPDLIIRTSGETRLSDFLTYQCSTTLIYCGKMLWPELNMWQLLGVIFHYQQYKFRFIDARQCLDSYVDNTRTNKKRVESFIERNEKRRTKYLEDLLKTTQTFRCNNVRSTGFK</sequence>
<dbReference type="PANTHER" id="PTHR10291:SF43">
    <property type="entry name" value="DEHYDRODOLICHYL DIPHOSPHATE SYNTHASE COMPLEX SUBUNIT DHDDS"/>
    <property type="match status" value="1"/>
</dbReference>
<evidence type="ECO:0000256" key="1">
    <source>
        <dbReference type="ARBA" id="ARBA00005432"/>
    </source>
</evidence>
<keyword evidence="3" id="KW-0460">Magnesium</keyword>
<dbReference type="InterPro" id="IPR036424">
    <property type="entry name" value="UPP_synth-like_sf"/>
</dbReference>
<accession>A0A9Q0MKX9</accession>
<dbReference type="InterPro" id="IPR018520">
    <property type="entry name" value="UPP_synth-like_CS"/>
</dbReference>
<dbReference type="InterPro" id="IPR001441">
    <property type="entry name" value="UPP_synth-like"/>
</dbReference>
<dbReference type="GO" id="GO:0016094">
    <property type="term" value="P:polyprenol biosynthetic process"/>
    <property type="evidence" value="ECO:0007669"/>
    <property type="project" value="TreeGrafter"/>
</dbReference>
<dbReference type="AlphaFoldDB" id="A0A9Q0MKX9"/>
<dbReference type="Gene3D" id="3.40.1180.10">
    <property type="entry name" value="Decaprenyl diphosphate synthase-like"/>
    <property type="match status" value="1"/>
</dbReference>
<evidence type="ECO:0000256" key="2">
    <source>
        <dbReference type="ARBA" id="ARBA00022679"/>
    </source>
</evidence>
<dbReference type="GO" id="GO:1904423">
    <property type="term" value="C:dehydrodolichyl diphosphate synthase complex"/>
    <property type="evidence" value="ECO:0007669"/>
    <property type="project" value="TreeGrafter"/>
</dbReference>
<dbReference type="Proteomes" id="UP001151699">
    <property type="component" value="Unassembled WGS sequence"/>
</dbReference>
<proteinExistence type="inferred from homology"/>
<dbReference type="SUPFAM" id="SSF64005">
    <property type="entry name" value="Undecaprenyl diphosphate synthase"/>
    <property type="match status" value="1"/>
</dbReference>
<gene>
    <name evidence="6" type="primary">DHDDS_0</name>
    <name evidence="6" type="ORF">Bhyg_15759</name>
</gene>
<comment type="caution">
    <text evidence="6">The sequence shown here is derived from an EMBL/GenBank/DDBJ whole genome shotgun (WGS) entry which is preliminary data.</text>
</comment>
<keyword evidence="7" id="KW-1185">Reference proteome</keyword>
<dbReference type="OrthoDB" id="4173905at2759"/>
<protein>
    <recommendedName>
        <fullName evidence="5">Alkyl transferase</fullName>
        <ecNumber evidence="5">2.5.1.-</ecNumber>
    </recommendedName>
</protein>